<sequence length="82" mass="9776">MADPGDLKELRRRAGIYLRGIGLTDGQVSGFFRSKRCRVYELREGRHLRLSCFDRDLNRRLHEKYGIGSREFRETMWTRTRG</sequence>
<protein>
    <submittedName>
        <fullName evidence="1">Uncharacterized protein</fullName>
    </submittedName>
</protein>
<reference evidence="1" key="1">
    <citation type="journal article" date="2015" name="Nature">
        <title>Complex archaea that bridge the gap between prokaryotes and eukaryotes.</title>
        <authorList>
            <person name="Spang A."/>
            <person name="Saw J.H."/>
            <person name="Jorgensen S.L."/>
            <person name="Zaremba-Niedzwiedzka K."/>
            <person name="Martijn J."/>
            <person name="Lind A.E."/>
            <person name="van Eijk R."/>
            <person name="Schleper C."/>
            <person name="Guy L."/>
            <person name="Ettema T.J."/>
        </authorList>
    </citation>
    <scope>NUCLEOTIDE SEQUENCE</scope>
</reference>
<comment type="caution">
    <text evidence="1">The sequence shown here is derived from an EMBL/GenBank/DDBJ whole genome shotgun (WGS) entry which is preliminary data.</text>
</comment>
<organism evidence="1">
    <name type="scientific">marine sediment metagenome</name>
    <dbReference type="NCBI Taxonomy" id="412755"/>
    <lineage>
        <taxon>unclassified sequences</taxon>
        <taxon>metagenomes</taxon>
        <taxon>ecological metagenomes</taxon>
    </lineage>
</organism>
<name>A0A0F9U981_9ZZZZ</name>
<accession>A0A0F9U981</accession>
<proteinExistence type="predicted"/>
<gene>
    <name evidence="1" type="ORF">LCGC14_0252560</name>
</gene>
<dbReference type="AlphaFoldDB" id="A0A0F9U981"/>
<evidence type="ECO:0000313" key="1">
    <source>
        <dbReference type="EMBL" id="KKN88184.1"/>
    </source>
</evidence>
<dbReference type="EMBL" id="LAZR01000131">
    <property type="protein sequence ID" value="KKN88184.1"/>
    <property type="molecule type" value="Genomic_DNA"/>
</dbReference>